<dbReference type="Gene3D" id="3.40.50.300">
    <property type="entry name" value="P-loop containing nucleotide triphosphate hydrolases"/>
    <property type="match status" value="2"/>
</dbReference>
<keyword evidence="7" id="KW-1185">Reference proteome</keyword>
<keyword evidence="3" id="KW-0067">ATP-binding</keyword>
<evidence type="ECO:0000259" key="5">
    <source>
        <dbReference type="PROSITE" id="PS50893"/>
    </source>
</evidence>
<evidence type="ECO:0000256" key="2">
    <source>
        <dbReference type="ARBA" id="ARBA00022741"/>
    </source>
</evidence>
<dbReference type="Proteomes" id="UP000193560">
    <property type="component" value="Unassembled WGS sequence"/>
</dbReference>
<dbReference type="PROSITE" id="PS50893">
    <property type="entry name" value="ABC_TRANSPORTER_2"/>
    <property type="match status" value="2"/>
</dbReference>
<keyword evidence="1" id="KW-0677">Repeat</keyword>
<accession>A0A1X2I4Z3</accession>
<organism evidence="6 7">
    <name type="scientific">Absidia repens</name>
    <dbReference type="NCBI Taxonomy" id="90262"/>
    <lineage>
        <taxon>Eukaryota</taxon>
        <taxon>Fungi</taxon>
        <taxon>Fungi incertae sedis</taxon>
        <taxon>Mucoromycota</taxon>
        <taxon>Mucoromycotina</taxon>
        <taxon>Mucoromycetes</taxon>
        <taxon>Mucorales</taxon>
        <taxon>Cunninghamellaceae</taxon>
        <taxon>Absidia</taxon>
    </lineage>
</organism>
<dbReference type="EMBL" id="MCGE01000028">
    <property type="protein sequence ID" value="ORZ09277.1"/>
    <property type="molecule type" value="Genomic_DNA"/>
</dbReference>
<keyword evidence="6" id="KW-0378">Hydrolase</keyword>
<reference evidence="6 7" key="1">
    <citation type="submission" date="2016-07" db="EMBL/GenBank/DDBJ databases">
        <title>Pervasive Adenine N6-methylation of Active Genes in Fungi.</title>
        <authorList>
            <consortium name="DOE Joint Genome Institute"/>
            <person name="Mondo S.J."/>
            <person name="Dannebaum R.O."/>
            <person name="Kuo R.C."/>
            <person name="Labutti K."/>
            <person name="Haridas S."/>
            <person name="Kuo A."/>
            <person name="Salamov A."/>
            <person name="Ahrendt S.R."/>
            <person name="Lipzen A."/>
            <person name="Sullivan W."/>
            <person name="Andreopoulos W.B."/>
            <person name="Clum A."/>
            <person name="Lindquist E."/>
            <person name="Daum C."/>
            <person name="Ramamoorthy G.K."/>
            <person name="Gryganskyi A."/>
            <person name="Culley D."/>
            <person name="Magnuson J.K."/>
            <person name="James T.Y."/>
            <person name="O'Malley M.A."/>
            <person name="Stajich J.E."/>
            <person name="Spatafora J.W."/>
            <person name="Visel A."/>
            <person name="Grigoriev I.V."/>
        </authorList>
    </citation>
    <scope>NUCLEOTIDE SEQUENCE [LARGE SCALE GENOMIC DNA]</scope>
    <source>
        <strain evidence="6 7">NRRL 1336</strain>
    </source>
</reference>
<feature type="domain" description="ABC transporter" evidence="5">
    <location>
        <begin position="576"/>
        <end position="805"/>
    </location>
</feature>
<feature type="domain" description="ABC transporter" evidence="5">
    <location>
        <begin position="162"/>
        <end position="477"/>
    </location>
</feature>
<dbReference type="PANTHER" id="PTHR19211:SF129">
    <property type="entry name" value="ABC TRANSPORTER ATP-BINDING PROTEIN"/>
    <property type="match status" value="1"/>
</dbReference>
<keyword evidence="2" id="KW-0547">Nucleotide-binding</keyword>
<dbReference type="FunFam" id="3.40.50.300:FF:001092">
    <property type="entry name" value="ATP-binding cassette sub-family F member 2"/>
    <property type="match status" value="1"/>
</dbReference>
<dbReference type="OrthoDB" id="2110130at2759"/>
<dbReference type="GO" id="GO:0005524">
    <property type="term" value="F:ATP binding"/>
    <property type="evidence" value="ECO:0007669"/>
    <property type="project" value="UniProtKB-KW"/>
</dbReference>
<dbReference type="AlphaFoldDB" id="A0A1X2I4Z3"/>
<dbReference type="InterPro" id="IPR027417">
    <property type="entry name" value="P-loop_NTPase"/>
</dbReference>
<dbReference type="InterPro" id="IPR050611">
    <property type="entry name" value="ABCF"/>
</dbReference>
<evidence type="ECO:0000256" key="1">
    <source>
        <dbReference type="ARBA" id="ARBA00022737"/>
    </source>
</evidence>
<comment type="caution">
    <text evidence="6">The sequence shown here is derived from an EMBL/GenBank/DDBJ whole genome shotgun (WGS) entry which is preliminary data.</text>
</comment>
<evidence type="ECO:0000313" key="7">
    <source>
        <dbReference type="Proteomes" id="UP000193560"/>
    </source>
</evidence>
<evidence type="ECO:0000313" key="6">
    <source>
        <dbReference type="EMBL" id="ORZ09277.1"/>
    </source>
</evidence>
<dbReference type="InterPro" id="IPR003593">
    <property type="entry name" value="AAA+_ATPase"/>
</dbReference>
<evidence type="ECO:0000256" key="4">
    <source>
        <dbReference type="SAM" id="MobiDB-lite"/>
    </source>
</evidence>
<feature type="compositionally biased region" description="Polar residues" evidence="4">
    <location>
        <begin position="96"/>
        <end position="116"/>
    </location>
</feature>
<dbReference type="CDD" id="cd03221">
    <property type="entry name" value="ABCF_EF-3"/>
    <property type="match status" value="1"/>
</dbReference>
<protein>
    <submittedName>
        <fullName evidence="6">p-loop containing nucleoside triphosphate hydrolase protein</fullName>
    </submittedName>
</protein>
<proteinExistence type="predicted"/>
<gene>
    <name evidence="6" type="ORF">BCR42DRAFT_334782</name>
</gene>
<dbReference type="Pfam" id="PF00005">
    <property type="entry name" value="ABC_tran"/>
    <property type="match status" value="2"/>
</dbReference>
<dbReference type="SUPFAM" id="SSF52540">
    <property type="entry name" value="P-loop containing nucleoside triphosphate hydrolases"/>
    <property type="match status" value="2"/>
</dbReference>
<dbReference type="SMART" id="SM00382">
    <property type="entry name" value="AAA"/>
    <property type="match status" value="2"/>
</dbReference>
<name>A0A1X2I4Z3_9FUNG</name>
<sequence length="818" mass="91752">MTTFKHRFLHQLEEYKINLDGDTVDYLGSMLADLSINPDIDEVRGSTEAFLEDADVGTATIDSFYKQLGDQGTPATTKTVADANTIDAAKPLKNNAELNSSTVTSQSPEKQQQQKDTSTRKGRRQRQNNKNEDSLEPEPTIIATSQQSRFHLETLETLSKEIDLKTVNITVSQVELLVDAHLRLKENVRYGLVGPNGTGKSVLMKCLGDDILTGLPQNLQILHVVQLETGEKDMTILDEVLSSDRDTMLALEEYDTVNKVIGNNKVAPKDTDMNAMVYQIMVNRSKETLRKVNAIATKRSGARGWDARNELVATEAAHAELLEKDPQQYITPAMANDMVTDVMAKAMLTDYEVLKSKAAKILRGLGFSAAQLQSNVSTFSGGWRMRIALAKALFMEPNILLLDEPTNHLDLPAILWLQEYLIEHTDDMTVVIVSHNREFLNNVTEETIILKDKKLKYHNGDFQDYERNTEEQRIRKQALLDKQETRKKKIMSSIQQDLKRAKTSGDDKRLGQVVSRTKKLDRLGMEKTEDGKRFKQSYRAGYHFDMRESIVVEQKTKTHDIYIPDPPPLRTSGSFLTLDNVSFKYTKDGPLVVKNVSLSLEATSRITLLGVNGSGKSTLLDLITGKLQPTSGMIQRNPLLRVGYFTQNVVDSLNMEMTPVELLKERYPSLASEQACRAQLGSVGIGAIGTRPIKYLSGGQRSRVVLAMILYDQPHVLILDEITNHLDMGTIDLLVESLSGFAGCLVLVSHDFWFLKQLMEPQPSDNDSDDDVDDIAALERQSKTETYSLRDGIFKRWEKGLDAYVASTLKSVKKQMVQ</sequence>
<dbReference type="InterPro" id="IPR017871">
    <property type="entry name" value="ABC_transporter-like_CS"/>
</dbReference>
<evidence type="ECO:0000256" key="3">
    <source>
        <dbReference type="ARBA" id="ARBA00022840"/>
    </source>
</evidence>
<dbReference type="PANTHER" id="PTHR19211">
    <property type="entry name" value="ATP-BINDING TRANSPORT PROTEIN-RELATED"/>
    <property type="match status" value="1"/>
</dbReference>
<feature type="region of interest" description="Disordered" evidence="4">
    <location>
        <begin position="90"/>
        <end position="145"/>
    </location>
</feature>
<dbReference type="InterPro" id="IPR003439">
    <property type="entry name" value="ABC_transporter-like_ATP-bd"/>
</dbReference>
<dbReference type="PROSITE" id="PS00211">
    <property type="entry name" value="ABC_TRANSPORTER_1"/>
    <property type="match status" value="2"/>
</dbReference>
<dbReference type="GO" id="GO:0016887">
    <property type="term" value="F:ATP hydrolysis activity"/>
    <property type="evidence" value="ECO:0007669"/>
    <property type="project" value="InterPro"/>
</dbReference>
<dbReference type="STRING" id="90262.A0A1X2I4Z3"/>